<evidence type="ECO:0000313" key="1">
    <source>
        <dbReference type="EMBL" id="CAJ0565389.1"/>
    </source>
</evidence>
<dbReference type="AlphaFoldDB" id="A0AA36FSG9"/>
<gene>
    <name evidence="1" type="ORF">MSPICULIGERA_LOCUS4031</name>
</gene>
<reference evidence="1" key="1">
    <citation type="submission" date="2023-06" db="EMBL/GenBank/DDBJ databases">
        <authorList>
            <person name="Delattre M."/>
        </authorList>
    </citation>
    <scope>NUCLEOTIDE SEQUENCE</scope>
    <source>
        <strain evidence="1">AF72</strain>
    </source>
</reference>
<proteinExistence type="predicted"/>
<feature type="non-terminal residue" evidence="1">
    <location>
        <position position="1"/>
    </location>
</feature>
<dbReference type="Proteomes" id="UP001177023">
    <property type="component" value="Unassembled WGS sequence"/>
</dbReference>
<dbReference type="EMBL" id="CATQJA010001032">
    <property type="protein sequence ID" value="CAJ0565389.1"/>
    <property type="molecule type" value="Genomic_DNA"/>
</dbReference>
<evidence type="ECO:0000313" key="2">
    <source>
        <dbReference type="Proteomes" id="UP001177023"/>
    </source>
</evidence>
<sequence length="117" mass="13948">MQYFGPKFWHQSKRIQKKKREKVLANLAFQHIYVLYQWADCDEFCKICAYSGHDWKDCKSKYLSHAESRARAFRSRGRTCVHQPMRRLLLFQIRPHFTVKYAIHVVALGKTDETVAV</sequence>
<comment type="caution">
    <text evidence="1">The sequence shown here is derived from an EMBL/GenBank/DDBJ whole genome shotgun (WGS) entry which is preliminary data.</text>
</comment>
<keyword evidence="2" id="KW-1185">Reference proteome</keyword>
<accession>A0AA36FSG9</accession>
<protein>
    <submittedName>
        <fullName evidence="1">Uncharacterized protein</fullName>
    </submittedName>
</protein>
<name>A0AA36FSG9_9BILA</name>
<organism evidence="1 2">
    <name type="scientific">Mesorhabditis spiculigera</name>
    <dbReference type="NCBI Taxonomy" id="96644"/>
    <lineage>
        <taxon>Eukaryota</taxon>
        <taxon>Metazoa</taxon>
        <taxon>Ecdysozoa</taxon>
        <taxon>Nematoda</taxon>
        <taxon>Chromadorea</taxon>
        <taxon>Rhabditida</taxon>
        <taxon>Rhabditina</taxon>
        <taxon>Rhabditomorpha</taxon>
        <taxon>Rhabditoidea</taxon>
        <taxon>Rhabditidae</taxon>
        <taxon>Mesorhabditinae</taxon>
        <taxon>Mesorhabditis</taxon>
    </lineage>
</organism>